<proteinExistence type="inferred from homology"/>
<protein>
    <recommendedName>
        <fullName evidence="14">Ig-like domain-containing protein</fullName>
    </recommendedName>
</protein>
<dbReference type="InterPro" id="IPR047012">
    <property type="entry name" value="ICAM_VCAM"/>
</dbReference>
<evidence type="ECO:0000259" key="14">
    <source>
        <dbReference type="PROSITE" id="PS50835"/>
    </source>
</evidence>
<feature type="signal peptide" evidence="13">
    <location>
        <begin position="1"/>
        <end position="24"/>
    </location>
</feature>
<dbReference type="SMART" id="SM00409">
    <property type="entry name" value="IG"/>
    <property type="match status" value="6"/>
</dbReference>
<sequence length="878" mass="91894">MAPPRPAARLLPPLILALAGAARGTFTVRAWPQVAVVPFGGSVAINCSHSGCSDHEPTLGLETSLTKNATEGGSSWQKFVLVNVSEWNPQPALCYATCGEQRATAPAAVLVYRVPERVVLEPVPAVAVGESRNLTCRVAEVAPLANLTVTLRRGGETLRTQNFGAAAGSASVAVSHLLTVGPGDHGQDVTCHAELSLRPHGPLFARAAVPVKLVVYALPEPPQLQAPVRLEAGATANASCRVVGAFPAEDAHFSLVLDGRSLDVAVTEGGDTLTASTRLSPRTAGLQELNCTVTVGAAARTARAQLHVYRFPAPILELSPVPAGGEVTVTCRAPAAEPPAVRLQLRDADGGVLAEGPQPQLELRLVAQREDDGRWFGCRASLAVGDGTVTKDTEARLAVLYMPEMEASSCPSNRTWLQGTREALSCGATGNPAPTVTCTRDGATVSTQRPELVTRSHAGTYLCNATNSLGTRSRLVTIRVEYEPSLTESGCPAHRTWVEGERRELACRAEGDPAPSTRCTRDEGPPGTGGGRAVSRSDAGRYTCRATNKHGSALRSVYVSVEYEPSIGEAGCPARRLWVEGTAAELGCNASGNPLPHVACAKLGDPHAPPASPNVTRAHAGTYQCRATNAHGSALRNITITVEYSPVAVSLRVVPSANVSRGASFSVECRAEGLPAPTFGWALPPAPNLRFGADNRSVAVARAAAANRGVYTCTASNRHGRRAGSVVVRVDGEPKAQGYGGHRGWHQHRGGITGVPLSPRREPAGLTGVTGRAGRRHRAGVGGGGDLLPEDDGVQEGRVQREGRRGHLGRCPPAPGGRRGSRGGVWHPAHPHLRDGDVPSATQGRFAHHRVLAPHLAWVWGVPKSTGDTGTPKPGWVS</sequence>
<accession>A0A8B9ZIX9</accession>
<evidence type="ECO:0000256" key="4">
    <source>
        <dbReference type="ARBA" id="ARBA00022729"/>
    </source>
</evidence>
<dbReference type="Ensembl" id="ENSAPLT00020022641.1">
    <property type="protein sequence ID" value="ENSAPLP00020020968.1"/>
    <property type="gene ID" value="ENSAPLG00020014736.1"/>
</dbReference>
<dbReference type="PANTHER" id="PTHR13771:SF9">
    <property type="entry name" value="INTERCELLULAR ADHESION MOLECULE 5"/>
    <property type="match status" value="1"/>
</dbReference>
<evidence type="ECO:0000256" key="5">
    <source>
        <dbReference type="ARBA" id="ARBA00022737"/>
    </source>
</evidence>
<dbReference type="SMART" id="SM00408">
    <property type="entry name" value="IGc2"/>
    <property type="match status" value="5"/>
</dbReference>
<evidence type="ECO:0000256" key="11">
    <source>
        <dbReference type="ARBA" id="ARBA00023319"/>
    </source>
</evidence>
<evidence type="ECO:0000256" key="1">
    <source>
        <dbReference type="ARBA" id="ARBA00004479"/>
    </source>
</evidence>
<feature type="domain" description="Ig-like" evidence="14">
    <location>
        <begin position="484"/>
        <end position="560"/>
    </location>
</feature>
<evidence type="ECO:0000256" key="2">
    <source>
        <dbReference type="ARBA" id="ARBA00005925"/>
    </source>
</evidence>
<feature type="region of interest" description="Disordered" evidence="12">
    <location>
        <begin position="509"/>
        <end position="538"/>
    </location>
</feature>
<evidence type="ECO:0000256" key="7">
    <source>
        <dbReference type="ARBA" id="ARBA00022989"/>
    </source>
</evidence>
<dbReference type="Pfam" id="PF07679">
    <property type="entry name" value="I-set"/>
    <property type="match status" value="1"/>
</dbReference>
<dbReference type="InterPro" id="IPR048679">
    <property type="entry name" value="ICAM1_3_5_D2"/>
</dbReference>
<dbReference type="AlphaFoldDB" id="A0A8B9ZIX9"/>
<reference evidence="15" key="1">
    <citation type="submission" date="2019-08" db="EMBL/GenBank/DDBJ databases">
        <title>Three high-quality genomes provides insights into domestication of ducks.</title>
        <authorList>
            <person name="Hou Z.C."/>
            <person name="Zhu F."/>
            <person name="Yin Z.T."/>
            <person name="Zhang F."/>
        </authorList>
    </citation>
    <scope>NUCLEOTIDE SEQUENCE [LARGE SCALE GENOMIC DNA]</scope>
</reference>
<dbReference type="PROSITE" id="PS50835">
    <property type="entry name" value="IG_LIKE"/>
    <property type="match status" value="4"/>
</dbReference>
<dbReference type="InterPro" id="IPR003599">
    <property type="entry name" value="Ig_sub"/>
</dbReference>
<dbReference type="InterPro" id="IPR036179">
    <property type="entry name" value="Ig-like_dom_sf"/>
</dbReference>
<reference evidence="15" key="2">
    <citation type="submission" date="2025-08" db="UniProtKB">
        <authorList>
            <consortium name="Ensembl"/>
        </authorList>
    </citation>
    <scope>IDENTIFICATION</scope>
</reference>
<dbReference type="Pfam" id="PF21146">
    <property type="entry name" value="ICAM1_3_5_D2"/>
    <property type="match status" value="1"/>
</dbReference>
<keyword evidence="4 13" id="KW-0732">Signal</keyword>
<evidence type="ECO:0000256" key="3">
    <source>
        <dbReference type="ARBA" id="ARBA00022692"/>
    </source>
</evidence>
<keyword evidence="8" id="KW-0472">Membrane</keyword>
<dbReference type="Pfam" id="PF13895">
    <property type="entry name" value="Ig_2"/>
    <property type="match status" value="1"/>
</dbReference>
<feature type="domain" description="Ig-like" evidence="14">
    <location>
        <begin position="403"/>
        <end position="477"/>
    </location>
</feature>
<keyword evidence="10" id="KW-0325">Glycoprotein</keyword>
<dbReference type="Pfam" id="PF03921">
    <property type="entry name" value="ICAM_N"/>
    <property type="match status" value="1"/>
</dbReference>
<evidence type="ECO:0000313" key="15">
    <source>
        <dbReference type="Ensembl" id="ENSAPLP00020020968.1"/>
    </source>
</evidence>
<dbReference type="Gene3D" id="2.60.40.10">
    <property type="entry name" value="Immunoglobulins"/>
    <property type="match status" value="8"/>
</dbReference>
<keyword evidence="5" id="KW-0677">Repeat</keyword>
<keyword evidence="9" id="KW-1015">Disulfide bond</keyword>
<dbReference type="InterPro" id="IPR013768">
    <property type="entry name" value="ICAM_N"/>
</dbReference>
<dbReference type="GO" id="GO:0016020">
    <property type="term" value="C:membrane"/>
    <property type="evidence" value="ECO:0007669"/>
    <property type="project" value="UniProtKB-SubCell"/>
</dbReference>
<name>A0A8B9ZIX9_ANAPL</name>
<feature type="chain" id="PRO_5034279393" description="Ig-like domain-containing protein" evidence="13">
    <location>
        <begin position="25"/>
        <end position="878"/>
    </location>
</feature>
<keyword evidence="7" id="KW-1133">Transmembrane helix</keyword>
<comment type="subcellular location">
    <subcellularLocation>
        <location evidence="1">Membrane</location>
        <topology evidence="1">Single-pass type I membrane protein</topology>
    </subcellularLocation>
</comment>
<dbReference type="InterPro" id="IPR013098">
    <property type="entry name" value="Ig_I-set"/>
</dbReference>
<keyword evidence="11" id="KW-0393">Immunoglobulin domain</keyword>
<organism evidence="15 16">
    <name type="scientific">Anas platyrhynchos</name>
    <name type="common">Mallard</name>
    <name type="synonym">Anas boschas</name>
    <dbReference type="NCBI Taxonomy" id="8839"/>
    <lineage>
        <taxon>Eukaryota</taxon>
        <taxon>Metazoa</taxon>
        <taxon>Chordata</taxon>
        <taxon>Craniata</taxon>
        <taxon>Vertebrata</taxon>
        <taxon>Euteleostomi</taxon>
        <taxon>Archelosauria</taxon>
        <taxon>Archosauria</taxon>
        <taxon>Dinosauria</taxon>
        <taxon>Saurischia</taxon>
        <taxon>Theropoda</taxon>
        <taxon>Coelurosauria</taxon>
        <taxon>Aves</taxon>
        <taxon>Neognathae</taxon>
        <taxon>Galloanserae</taxon>
        <taxon>Anseriformes</taxon>
        <taxon>Anatidae</taxon>
        <taxon>Anatinae</taxon>
        <taxon>Anas</taxon>
    </lineage>
</organism>
<keyword evidence="3" id="KW-0812">Transmembrane</keyword>
<feature type="region of interest" description="Disordered" evidence="12">
    <location>
        <begin position="737"/>
        <end position="841"/>
    </location>
</feature>
<dbReference type="InterPro" id="IPR003598">
    <property type="entry name" value="Ig_sub2"/>
</dbReference>
<dbReference type="GO" id="GO:0098609">
    <property type="term" value="P:cell-cell adhesion"/>
    <property type="evidence" value="ECO:0007669"/>
    <property type="project" value="InterPro"/>
</dbReference>
<dbReference type="InterPro" id="IPR013783">
    <property type="entry name" value="Ig-like_fold"/>
</dbReference>
<dbReference type="InterPro" id="IPR007110">
    <property type="entry name" value="Ig-like_dom"/>
</dbReference>
<dbReference type="InterPro" id="IPR003987">
    <property type="entry name" value="ICAM_VCAM_N"/>
</dbReference>
<feature type="domain" description="Ig-like" evidence="14">
    <location>
        <begin position="565"/>
        <end position="641"/>
    </location>
</feature>
<dbReference type="GO" id="GO:0005178">
    <property type="term" value="F:integrin binding"/>
    <property type="evidence" value="ECO:0007669"/>
    <property type="project" value="InterPro"/>
</dbReference>
<dbReference type="FunFam" id="2.60.40.10:FF:000641">
    <property type="entry name" value="Intercellular adhesion molecule 1"/>
    <property type="match status" value="1"/>
</dbReference>
<evidence type="ECO:0000256" key="12">
    <source>
        <dbReference type="SAM" id="MobiDB-lite"/>
    </source>
</evidence>
<dbReference type="PRINTS" id="PR01472">
    <property type="entry name" value="ICAMVCAM1"/>
</dbReference>
<evidence type="ECO:0000256" key="9">
    <source>
        <dbReference type="ARBA" id="ARBA00023157"/>
    </source>
</evidence>
<comment type="similarity">
    <text evidence="2">Belongs to the immunoglobulin superfamily. ICAM family.</text>
</comment>
<dbReference type="SUPFAM" id="SSF48726">
    <property type="entry name" value="Immunoglobulin"/>
    <property type="match status" value="8"/>
</dbReference>
<evidence type="ECO:0000256" key="10">
    <source>
        <dbReference type="ARBA" id="ARBA00023180"/>
    </source>
</evidence>
<dbReference type="Proteomes" id="UP000694400">
    <property type="component" value="Chromosome 32"/>
</dbReference>
<evidence type="ECO:0000256" key="13">
    <source>
        <dbReference type="SAM" id="SignalP"/>
    </source>
</evidence>
<feature type="domain" description="Ig-like" evidence="14">
    <location>
        <begin position="646"/>
        <end position="729"/>
    </location>
</feature>
<evidence type="ECO:0000256" key="6">
    <source>
        <dbReference type="ARBA" id="ARBA00022889"/>
    </source>
</evidence>
<evidence type="ECO:0000256" key="8">
    <source>
        <dbReference type="ARBA" id="ARBA00023136"/>
    </source>
</evidence>
<dbReference type="PANTHER" id="PTHR13771">
    <property type="entry name" value="INTERCELLULAR ADHESION MOLECULE"/>
    <property type="match status" value="1"/>
</dbReference>
<keyword evidence="6" id="KW-0130">Cell adhesion</keyword>
<reference evidence="15" key="3">
    <citation type="submission" date="2025-09" db="UniProtKB">
        <authorList>
            <consortium name="Ensembl"/>
        </authorList>
    </citation>
    <scope>IDENTIFICATION</scope>
</reference>
<evidence type="ECO:0000313" key="16">
    <source>
        <dbReference type="Proteomes" id="UP000694400"/>
    </source>
</evidence>